<evidence type="ECO:0000256" key="4">
    <source>
        <dbReference type="ARBA" id="ARBA00023157"/>
    </source>
</evidence>
<dbReference type="SMART" id="SM00179">
    <property type="entry name" value="EGF_CA"/>
    <property type="match status" value="2"/>
</dbReference>
<keyword evidence="3" id="KW-0677">Repeat</keyword>
<keyword evidence="1 5" id="KW-0245">EGF-like domain</keyword>
<evidence type="ECO:0000256" key="6">
    <source>
        <dbReference type="SAM" id="SignalP"/>
    </source>
</evidence>
<dbReference type="InterPro" id="IPR001881">
    <property type="entry name" value="EGF-like_Ca-bd_dom"/>
</dbReference>
<dbReference type="SUPFAM" id="SSF57184">
    <property type="entry name" value="Growth factor receptor domain"/>
    <property type="match status" value="1"/>
</dbReference>
<dbReference type="PROSITE" id="PS50026">
    <property type="entry name" value="EGF_3"/>
    <property type="match status" value="1"/>
</dbReference>
<proteinExistence type="predicted"/>
<dbReference type="Pfam" id="PF12947">
    <property type="entry name" value="EGF_3"/>
    <property type="match status" value="1"/>
</dbReference>
<evidence type="ECO:0000313" key="9">
    <source>
        <dbReference type="RefSeq" id="XP_045576009.1"/>
    </source>
</evidence>
<evidence type="ECO:0000259" key="7">
    <source>
        <dbReference type="PROSITE" id="PS50026"/>
    </source>
</evidence>
<evidence type="ECO:0000256" key="3">
    <source>
        <dbReference type="ARBA" id="ARBA00022737"/>
    </source>
</evidence>
<reference evidence="9" key="1">
    <citation type="submission" date="2025-08" db="UniProtKB">
        <authorList>
            <consortium name="RefSeq"/>
        </authorList>
    </citation>
    <scope>IDENTIFICATION</scope>
</reference>
<dbReference type="InterPro" id="IPR009030">
    <property type="entry name" value="Growth_fac_rcpt_cys_sf"/>
</dbReference>
<gene>
    <name evidence="9" type="primary">LOC106606771</name>
</gene>
<organism evidence="8 9">
    <name type="scientific">Salmo salar</name>
    <name type="common">Atlantic salmon</name>
    <dbReference type="NCBI Taxonomy" id="8030"/>
    <lineage>
        <taxon>Eukaryota</taxon>
        <taxon>Metazoa</taxon>
        <taxon>Chordata</taxon>
        <taxon>Craniata</taxon>
        <taxon>Vertebrata</taxon>
        <taxon>Euteleostomi</taxon>
        <taxon>Actinopterygii</taxon>
        <taxon>Neopterygii</taxon>
        <taxon>Teleostei</taxon>
        <taxon>Protacanthopterygii</taxon>
        <taxon>Salmoniformes</taxon>
        <taxon>Salmonidae</taxon>
        <taxon>Salmoninae</taxon>
        <taxon>Salmo</taxon>
    </lineage>
</organism>
<dbReference type="InterPro" id="IPR024731">
    <property type="entry name" value="NELL2-like_EGF"/>
</dbReference>
<dbReference type="SMART" id="SM00181">
    <property type="entry name" value="EGF"/>
    <property type="match status" value="2"/>
</dbReference>
<dbReference type="Proteomes" id="UP001652741">
    <property type="component" value="Chromosome ssa06"/>
</dbReference>
<evidence type="ECO:0000256" key="1">
    <source>
        <dbReference type="ARBA" id="ARBA00022536"/>
    </source>
</evidence>
<keyword evidence="9" id="KW-0675">Receptor</keyword>
<comment type="caution">
    <text evidence="5">Lacks conserved residue(s) required for the propagation of feature annotation.</text>
</comment>
<feature type="signal peptide" evidence="6">
    <location>
        <begin position="1"/>
        <end position="23"/>
    </location>
</feature>
<sequence length="138" mass="14907">MTGRVHLLILALHLAPLMVHVSACPPGFSTKGKDCIDINECLEKATCGPNAECHNVLGSYSCICNEGFVSNTGVERFIFGQGVTCKDENECNPPSDDYNDDPETPQICGENAACINTEGSFYCQCAPGFRSSSQRMTF</sequence>
<dbReference type="InterPro" id="IPR000152">
    <property type="entry name" value="EGF-type_Asp/Asn_hydroxyl_site"/>
</dbReference>
<feature type="domain" description="EGF-like" evidence="7">
    <location>
        <begin position="37"/>
        <end position="74"/>
    </location>
</feature>
<evidence type="ECO:0000313" key="8">
    <source>
        <dbReference type="Proteomes" id="UP001652741"/>
    </source>
</evidence>
<dbReference type="CDD" id="cd00054">
    <property type="entry name" value="EGF_CA"/>
    <property type="match status" value="2"/>
</dbReference>
<dbReference type="RefSeq" id="XP_045576009.1">
    <property type="nucleotide sequence ID" value="XM_045720053.1"/>
</dbReference>
<dbReference type="InterPro" id="IPR050751">
    <property type="entry name" value="ECM_structural_protein"/>
</dbReference>
<protein>
    <submittedName>
        <fullName evidence="9">Adhesion G protein-coupled receptor L4 isoform X2</fullName>
    </submittedName>
</protein>
<feature type="chain" id="PRO_5047354490" evidence="6">
    <location>
        <begin position="24"/>
        <end position="138"/>
    </location>
</feature>
<dbReference type="InterPro" id="IPR049883">
    <property type="entry name" value="NOTCH1_EGF-like"/>
</dbReference>
<dbReference type="Gene3D" id="2.10.25.10">
    <property type="entry name" value="Laminin"/>
    <property type="match status" value="2"/>
</dbReference>
<evidence type="ECO:0000256" key="5">
    <source>
        <dbReference type="PROSITE-ProRule" id="PRU00076"/>
    </source>
</evidence>
<dbReference type="PANTHER" id="PTHR24034:SF204">
    <property type="entry name" value="ADHESION G PROTEIN-COUPLED RECEPTOR E1"/>
    <property type="match status" value="1"/>
</dbReference>
<dbReference type="GeneID" id="106606771"/>
<dbReference type="PANTHER" id="PTHR24034">
    <property type="entry name" value="EGF-LIKE DOMAIN-CONTAINING PROTEIN"/>
    <property type="match status" value="1"/>
</dbReference>
<name>A0ABM3EY61_SALSA</name>
<evidence type="ECO:0000256" key="2">
    <source>
        <dbReference type="ARBA" id="ARBA00022729"/>
    </source>
</evidence>
<dbReference type="PROSITE" id="PS00010">
    <property type="entry name" value="ASX_HYDROXYL"/>
    <property type="match status" value="2"/>
</dbReference>
<keyword evidence="2 6" id="KW-0732">Signal</keyword>
<dbReference type="Pfam" id="PF07645">
    <property type="entry name" value="EGF_CA"/>
    <property type="match status" value="1"/>
</dbReference>
<keyword evidence="4" id="KW-1015">Disulfide bond</keyword>
<keyword evidence="8" id="KW-1185">Reference proteome</keyword>
<dbReference type="InterPro" id="IPR000742">
    <property type="entry name" value="EGF"/>
</dbReference>
<accession>A0ABM3EY61</accession>